<protein>
    <submittedName>
        <fullName evidence="1">Copper chaperone PCu(A)C</fullName>
    </submittedName>
</protein>
<dbReference type="InterPro" id="IPR058248">
    <property type="entry name" value="Lxx211020-like"/>
</dbReference>
<gene>
    <name evidence="1" type="ORF">EVB02_03545</name>
</gene>
<dbReference type="Pfam" id="PF04314">
    <property type="entry name" value="PCuAC"/>
    <property type="match status" value="1"/>
</dbReference>
<dbReference type="PANTHER" id="PTHR36302">
    <property type="entry name" value="BLR7088 PROTEIN"/>
    <property type="match status" value="1"/>
</dbReference>
<dbReference type="SUPFAM" id="SSF110087">
    <property type="entry name" value="DR1885-like metal-binding protein"/>
    <property type="match status" value="1"/>
</dbReference>
<reference evidence="1 2" key="1">
    <citation type="submission" date="2019-02" db="EMBL/GenBank/DDBJ databases">
        <title>Prokaryotic population dynamics and viral predation in marine succession experiment using metagenomics: the confinement effect.</title>
        <authorList>
            <person name="Haro-Moreno J.M."/>
            <person name="Rodriguez-Valera F."/>
            <person name="Lopez-Perez M."/>
        </authorList>
    </citation>
    <scope>NUCLEOTIDE SEQUENCE [LARGE SCALE GENOMIC DNA]</scope>
    <source>
        <strain evidence="1">MED-G169</strain>
    </source>
</reference>
<dbReference type="PANTHER" id="PTHR36302:SF1">
    <property type="entry name" value="COPPER CHAPERONE PCU(A)C"/>
    <property type="match status" value="1"/>
</dbReference>
<evidence type="ECO:0000313" key="1">
    <source>
        <dbReference type="EMBL" id="RZO05187.1"/>
    </source>
</evidence>
<comment type="caution">
    <text evidence="1">The sequence shown here is derived from an EMBL/GenBank/DDBJ whole genome shotgun (WGS) entry which is preliminary data.</text>
</comment>
<evidence type="ECO:0000313" key="2">
    <source>
        <dbReference type="Proteomes" id="UP000318148"/>
    </source>
</evidence>
<sequence length="149" mass="16703">MRKRKYLLFIGLVAVLVCFLTAEAKAESFKKTLSFSNMLIKLGPPGRYNAAAYSDIYNNLDIACILESVKSNDVKKIEIHSAKMESGIMTMRRESEVSLPPNYLTKLAPMGMHLMLIGVDESLWEKENVIINFVTRDCGSFSVAFQVEG</sequence>
<name>A0A520LK91_9GAMM</name>
<dbReference type="EMBL" id="SHBO01000045">
    <property type="protein sequence ID" value="RZO05187.1"/>
    <property type="molecule type" value="Genomic_DNA"/>
</dbReference>
<proteinExistence type="predicted"/>
<dbReference type="Proteomes" id="UP000318148">
    <property type="component" value="Unassembled WGS sequence"/>
</dbReference>
<dbReference type="InterPro" id="IPR007410">
    <property type="entry name" value="LpqE-like"/>
</dbReference>
<dbReference type="AlphaFoldDB" id="A0A520LK91"/>
<accession>A0A520LK91</accession>
<dbReference type="Gene3D" id="2.60.40.1890">
    <property type="entry name" value="PCu(A)C copper chaperone"/>
    <property type="match status" value="1"/>
</dbReference>
<dbReference type="InterPro" id="IPR036182">
    <property type="entry name" value="PCuAC_sf"/>
</dbReference>
<organism evidence="1 2">
    <name type="scientific">SAR92 clade bacterium</name>
    <dbReference type="NCBI Taxonomy" id="2315479"/>
    <lineage>
        <taxon>Bacteria</taxon>
        <taxon>Pseudomonadati</taxon>
        <taxon>Pseudomonadota</taxon>
        <taxon>Gammaproteobacteria</taxon>
        <taxon>Cellvibrionales</taxon>
        <taxon>Porticoccaceae</taxon>
        <taxon>SAR92 clade</taxon>
    </lineage>
</organism>